<keyword evidence="2" id="KW-0012">Acyltransferase</keyword>
<proteinExistence type="inferred from homology"/>
<evidence type="ECO:0000313" key="6">
    <source>
        <dbReference type="Proteomes" id="UP000178912"/>
    </source>
</evidence>
<dbReference type="EMBL" id="FJUX01000221">
    <property type="protein sequence ID" value="CZT13874.1"/>
    <property type="molecule type" value="Genomic_DNA"/>
</dbReference>
<evidence type="ECO:0000256" key="3">
    <source>
        <dbReference type="RuleBase" id="RU361240"/>
    </source>
</evidence>
<organism evidence="5 6">
    <name type="scientific">Rhynchosporium agropyri</name>
    <dbReference type="NCBI Taxonomy" id="914238"/>
    <lineage>
        <taxon>Eukaryota</taxon>
        <taxon>Fungi</taxon>
        <taxon>Dikarya</taxon>
        <taxon>Ascomycota</taxon>
        <taxon>Pezizomycotina</taxon>
        <taxon>Leotiomycetes</taxon>
        <taxon>Helotiales</taxon>
        <taxon>Ploettnerulaceae</taxon>
        <taxon>Rhynchosporium</taxon>
    </lineage>
</organism>
<keyword evidence="3" id="KW-0378">Hydrolase</keyword>
<dbReference type="GO" id="GO:0006508">
    <property type="term" value="P:proteolysis"/>
    <property type="evidence" value="ECO:0007669"/>
    <property type="project" value="UniProtKB-KW"/>
</dbReference>
<accession>A0A1E1LTS5</accession>
<evidence type="ECO:0000259" key="4">
    <source>
        <dbReference type="Pfam" id="PF04389"/>
    </source>
</evidence>
<reference evidence="6" key="1">
    <citation type="submission" date="2016-03" db="EMBL/GenBank/DDBJ databases">
        <authorList>
            <person name="Guldener U."/>
        </authorList>
    </citation>
    <scope>NUCLEOTIDE SEQUENCE [LARGE SCALE GENOMIC DNA]</scope>
    <source>
        <strain evidence="6">04CH-RAC-A.6.1</strain>
    </source>
</reference>
<evidence type="ECO:0000313" key="5">
    <source>
        <dbReference type="EMBL" id="CZT13874.1"/>
    </source>
</evidence>
<sequence>MKIILPSISNNVTTVVLVLQTLFSITHAYMTLSDDFLRNISTSGPDFEPESGALLSPILVPRIPGSSGHAAVQQHFVDFFRTQIPKWNLDWYNSTATKKDGTAVPISNLVFSREPPWTKVGQTNWLIIAAHYDSKSMPEGQIDATSAVPCAIMMQVARSIDGYMTQMHDEMDALGEGGTMAMDMGIKLVFLDGKESLDGGAPALYGSRDMSHKLERRVNPVGSGYPNALSQIRNFVLLDNLGSAHPMVPSYCLVTSWVYEKIANLEARMREIGLLEATEVTSFLFERNSTIVQSGTTADHVPFMEAGTPFMNIQPSSLASSQNVFSDPPSLDLPTVRDWVKIVTGFTLEWLDMMEVWPE</sequence>
<gene>
    <name evidence="5" type="ORF">RAG0_17372</name>
</gene>
<dbReference type="Proteomes" id="UP000178912">
    <property type="component" value="Unassembled WGS sequence"/>
</dbReference>
<evidence type="ECO:0000256" key="2">
    <source>
        <dbReference type="ARBA" id="ARBA00023315"/>
    </source>
</evidence>
<dbReference type="InterPro" id="IPR040234">
    <property type="entry name" value="QC/QCL"/>
</dbReference>
<dbReference type="GO" id="GO:0008233">
    <property type="term" value="F:peptidase activity"/>
    <property type="evidence" value="ECO:0007669"/>
    <property type="project" value="UniProtKB-KW"/>
</dbReference>
<dbReference type="SUPFAM" id="SSF53187">
    <property type="entry name" value="Zn-dependent exopeptidases"/>
    <property type="match status" value="1"/>
</dbReference>
<dbReference type="AlphaFoldDB" id="A0A1E1LTS5"/>
<keyword evidence="3" id="KW-0645">Protease</keyword>
<keyword evidence="3" id="KW-0479">Metal-binding</keyword>
<dbReference type="GO" id="GO:0008270">
    <property type="term" value="F:zinc ion binding"/>
    <property type="evidence" value="ECO:0007669"/>
    <property type="project" value="TreeGrafter"/>
</dbReference>
<evidence type="ECO:0000256" key="1">
    <source>
        <dbReference type="ARBA" id="ARBA00022679"/>
    </source>
</evidence>
<keyword evidence="1 5" id="KW-0808">Transferase</keyword>
<dbReference type="Pfam" id="PF04389">
    <property type="entry name" value="Peptidase_M28"/>
    <property type="match status" value="1"/>
</dbReference>
<keyword evidence="6" id="KW-1185">Reference proteome</keyword>
<dbReference type="InterPro" id="IPR007484">
    <property type="entry name" value="Peptidase_M28"/>
</dbReference>
<feature type="domain" description="Peptidase M28" evidence="4">
    <location>
        <begin position="123"/>
        <end position="315"/>
    </location>
</feature>
<dbReference type="EC" id="3.4.-.-" evidence="3"/>
<dbReference type="GO" id="GO:0016603">
    <property type="term" value="F:glutaminyl-peptide cyclotransferase activity"/>
    <property type="evidence" value="ECO:0007669"/>
    <property type="project" value="TreeGrafter"/>
</dbReference>
<dbReference type="Gene3D" id="3.40.630.10">
    <property type="entry name" value="Zn peptidases"/>
    <property type="match status" value="1"/>
</dbReference>
<comment type="similarity">
    <text evidence="3">Belongs to the peptidase M28 family.</text>
</comment>
<protein>
    <recommendedName>
        <fullName evidence="3">Peptide hydrolase</fullName>
        <ecNumber evidence="3">3.4.-.-</ecNumber>
    </recommendedName>
</protein>
<dbReference type="PANTHER" id="PTHR12283:SF2">
    <property type="entry name" value="PEPTIDE HYDROLASE"/>
    <property type="match status" value="1"/>
</dbReference>
<dbReference type="OrthoDB" id="3907302at2759"/>
<dbReference type="PANTHER" id="PTHR12283">
    <property type="entry name" value="GLUTAMINYL-PEPTIDE CYCLOTRANSFERASE"/>
    <property type="match status" value="1"/>
</dbReference>
<name>A0A1E1LTS5_9HELO</name>
<keyword evidence="3" id="KW-0862">Zinc</keyword>